<dbReference type="Gene3D" id="3.30.360.10">
    <property type="entry name" value="Dihydrodipicolinate Reductase, domain 2"/>
    <property type="match status" value="1"/>
</dbReference>
<dbReference type="Proteomes" id="UP000485562">
    <property type="component" value="Unassembled WGS sequence"/>
</dbReference>
<name>A0A1V6CEG7_UNCT6</name>
<reference evidence="1" key="1">
    <citation type="submission" date="2017-02" db="EMBL/GenBank/DDBJ databases">
        <title>Delving into the versatile metabolic prowess of the omnipresent phylum Bacteroidetes.</title>
        <authorList>
            <person name="Nobu M.K."/>
            <person name="Mei R."/>
            <person name="Narihiro T."/>
            <person name="Kuroda K."/>
            <person name="Liu W.-T."/>
        </authorList>
    </citation>
    <scope>NUCLEOTIDE SEQUENCE</scope>
    <source>
        <strain evidence="1">ADurb.Bin131</strain>
    </source>
</reference>
<gene>
    <name evidence="1" type="ORF">BWX89_00064</name>
</gene>
<organism evidence="1">
    <name type="scientific">candidate division TA06 bacterium ADurb.Bin131</name>
    <dbReference type="NCBI Taxonomy" id="1852827"/>
    <lineage>
        <taxon>Bacteria</taxon>
        <taxon>Bacteria division TA06</taxon>
    </lineage>
</organism>
<evidence type="ECO:0008006" key="2">
    <source>
        <dbReference type="Google" id="ProtNLM"/>
    </source>
</evidence>
<protein>
    <recommendedName>
        <fullName evidence="2">Gfo/Idh/MocA-like oxidoreductase C-terminal domain-containing protein</fullName>
    </recommendedName>
</protein>
<sequence>MNTTWAGNWRFIGEKGSAIWNGMEEFAAQKVIGKTGFIRKTKNLNIKFPVKKDEYEGHSGLIREFLHSIKTGKKPMTSADDNIKSLAMVLSAIESNQKKKPVRIEF</sequence>
<proteinExistence type="predicted"/>
<dbReference type="AlphaFoldDB" id="A0A1V6CEG7"/>
<evidence type="ECO:0000313" key="1">
    <source>
        <dbReference type="EMBL" id="OQB75268.1"/>
    </source>
</evidence>
<accession>A0A1V6CEG7</accession>
<dbReference type="EMBL" id="MWDQ01000018">
    <property type="protein sequence ID" value="OQB75268.1"/>
    <property type="molecule type" value="Genomic_DNA"/>
</dbReference>
<comment type="caution">
    <text evidence="1">The sequence shown here is derived from an EMBL/GenBank/DDBJ whole genome shotgun (WGS) entry which is preliminary data.</text>
</comment>